<dbReference type="Proteomes" id="UP001281410">
    <property type="component" value="Unassembled WGS sequence"/>
</dbReference>
<sequence length="252" mass="28779">MEFAESGLPSVFKIEIVQTTVLLTSSVNLGQGQRGWHARQAVPGTTQKEMDPNHNSFPNGLNMLNDDLDLSRQTETKTGLFGSAVTPTLRPQKGTGHLRRHMKKCMSAHGQAFFNMKLAEIVHSQLQAQALILDDWYLEAQFDAYEDKKKFDLLLWWKTYSYRYPVLSHLARDVLVIPVSTVSSEQAFSMSGRIIEPRRSCLTLEMVEILTCVQDYEHSRKRLQNETVDEEFLQNFFSLFIDESSGSNQVQN</sequence>
<protein>
    <recommendedName>
        <fullName evidence="1">HAT C-terminal dimerisation domain-containing protein</fullName>
    </recommendedName>
</protein>
<dbReference type="AlphaFoldDB" id="A0AAE0DRT7"/>
<dbReference type="InterPro" id="IPR008906">
    <property type="entry name" value="HATC_C_dom"/>
</dbReference>
<keyword evidence="3" id="KW-1185">Reference proteome</keyword>
<dbReference type="PANTHER" id="PTHR23272">
    <property type="entry name" value="BED FINGER-RELATED"/>
    <property type="match status" value="1"/>
</dbReference>
<dbReference type="InterPro" id="IPR012337">
    <property type="entry name" value="RNaseH-like_sf"/>
</dbReference>
<proteinExistence type="predicted"/>
<evidence type="ECO:0000313" key="3">
    <source>
        <dbReference type="Proteomes" id="UP001281410"/>
    </source>
</evidence>
<evidence type="ECO:0000313" key="2">
    <source>
        <dbReference type="EMBL" id="KAK3183589.1"/>
    </source>
</evidence>
<accession>A0AAE0DRT7</accession>
<dbReference type="Pfam" id="PF05699">
    <property type="entry name" value="Dimer_Tnp_hAT"/>
    <property type="match status" value="1"/>
</dbReference>
<organism evidence="2 3">
    <name type="scientific">Dipteronia sinensis</name>
    <dbReference type="NCBI Taxonomy" id="43782"/>
    <lineage>
        <taxon>Eukaryota</taxon>
        <taxon>Viridiplantae</taxon>
        <taxon>Streptophyta</taxon>
        <taxon>Embryophyta</taxon>
        <taxon>Tracheophyta</taxon>
        <taxon>Spermatophyta</taxon>
        <taxon>Magnoliopsida</taxon>
        <taxon>eudicotyledons</taxon>
        <taxon>Gunneridae</taxon>
        <taxon>Pentapetalae</taxon>
        <taxon>rosids</taxon>
        <taxon>malvids</taxon>
        <taxon>Sapindales</taxon>
        <taxon>Sapindaceae</taxon>
        <taxon>Hippocastanoideae</taxon>
        <taxon>Acereae</taxon>
        <taxon>Dipteronia</taxon>
    </lineage>
</organism>
<dbReference type="SUPFAM" id="SSF53098">
    <property type="entry name" value="Ribonuclease H-like"/>
    <property type="match status" value="1"/>
</dbReference>
<comment type="caution">
    <text evidence="2">The sequence shown here is derived from an EMBL/GenBank/DDBJ whole genome shotgun (WGS) entry which is preliminary data.</text>
</comment>
<dbReference type="PANTHER" id="PTHR23272:SF161">
    <property type="entry name" value="ZINC FINGER BED DOMAIN-CONTAINING PROTEIN RICESLEEPER 1-LIKE"/>
    <property type="match status" value="1"/>
</dbReference>
<reference evidence="2" key="1">
    <citation type="journal article" date="2023" name="Plant J.">
        <title>Genome sequences and population genomics provide insights into the demographic history, inbreeding, and mutation load of two 'living fossil' tree species of Dipteronia.</title>
        <authorList>
            <person name="Feng Y."/>
            <person name="Comes H.P."/>
            <person name="Chen J."/>
            <person name="Zhu S."/>
            <person name="Lu R."/>
            <person name="Zhang X."/>
            <person name="Li P."/>
            <person name="Qiu J."/>
            <person name="Olsen K.M."/>
            <person name="Qiu Y."/>
        </authorList>
    </citation>
    <scope>NUCLEOTIDE SEQUENCE</scope>
    <source>
        <strain evidence="2">NBL</strain>
    </source>
</reference>
<dbReference type="GO" id="GO:0046983">
    <property type="term" value="F:protein dimerization activity"/>
    <property type="evidence" value="ECO:0007669"/>
    <property type="project" value="InterPro"/>
</dbReference>
<name>A0AAE0DRT7_9ROSI</name>
<feature type="domain" description="HAT C-terminal dimerisation" evidence="1">
    <location>
        <begin position="140"/>
        <end position="215"/>
    </location>
</feature>
<dbReference type="EMBL" id="JANJYJ010000010">
    <property type="protein sequence ID" value="KAK3183589.1"/>
    <property type="molecule type" value="Genomic_DNA"/>
</dbReference>
<evidence type="ECO:0000259" key="1">
    <source>
        <dbReference type="Pfam" id="PF05699"/>
    </source>
</evidence>
<gene>
    <name evidence="2" type="ORF">Dsin_030875</name>
</gene>